<feature type="domain" description="HTH gntR-type" evidence="6">
    <location>
        <begin position="22"/>
        <end position="90"/>
    </location>
</feature>
<keyword evidence="8" id="KW-1185">Reference proteome</keyword>
<dbReference type="Pfam" id="PF00155">
    <property type="entry name" value="Aminotran_1_2"/>
    <property type="match status" value="1"/>
</dbReference>
<keyword evidence="4" id="KW-0238">DNA-binding</keyword>
<keyword evidence="7" id="KW-0032">Aminotransferase</keyword>
<dbReference type="InterPro" id="IPR051446">
    <property type="entry name" value="HTH_trans_reg/aminotransferase"/>
</dbReference>
<evidence type="ECO:0000259" key="6">
    <source>
        <dbReference type="PROSITE" id="PS50949"/>
    </source>
</evidence>
<dbReference type="InterPro" id="IPR004839">
    <property type="entry name" value="Aminotransferase_I/II_large"/>
</dbReference>
<dbReference type="SMART" id="SM00345">
    <property type="entry name" value="HTH_GNTR"/>
    <property type="match status" value="1"/>
</dbReference>
<dbReference type="GO" id="GO:0003677">
    <property type="term" value="F:DNA binding"/>
    <property type="evidence" value="ECO:0007669"/>
    <property type="project" value="UniProtKB-KW"/>
</dbReference>
<keyword evidence="2" id="KW-0663">Pyridoxal phosphate</keyword>
<dbReference type="PANTHER" id="PTHR46577">
    <property type="entry name" value="HTH-TYPE TRANSCRIPTIONAL REGULATORY PROTEIN GABR"/>
    <property type="match status" value="1"/>
</dbReference>
<dbReference type="InterPro" id="IPR015424">
    <property type="entry name" value="PyrdxlP-dep_Trfase"/>
</dbReference>
<dbReference type="GO" id="GO:0030170">
    <property type="term" value="F:pyridoxal phosphate binding"/>
    <property type="evidence" value="ECO:0007669"/>
    <property type="project" value="InterPro"/>
</dbReference>
<dbReference type="EMBL" id="RZNC01000004">
    <property type="protein sequence ID" value="RWZ59583.1"/>
    <property type="molecule type" value="Genomic_DNA"/>
</dbReference>
<evidence type="ECO:0000256" key="2">
    <source>
        <dbReference type="ARBA" id="ARBA00022898"/>
    </source>
</evidence>
<evidence type="ECO:0000313" key="8">
    <source>
        <dbReference type="Proteomes" id="UP000288603"/>
    </source>
</evidence>
<dbReference type="Gene3D" id="3.40.640.10">
    <property type="entry name" value="Type I PLP-dependent aspartate aminotransferase-like (Major domain)"/>
    <property type="match status" value="1"/>
</dbReference>
<organism evidence="7 8">
    <name type="scientific">Labedella populi</name>
    <dbReference type="NCBI Taxonomy" id="2498850"/>
    <lineage>
        <taxon>Bacteria</taxon>
        <taxon>Bacillati</taxon>
        <taxon>Actinomycetota</taxon>
        <taxon>Actinomycetes</taxon>
        <taxon>Micrococcales</taxon>
        <taxon>Microbacteriaceae</taxon>
        <taxon>Labedella</taxon>
    </lineage>
</organism>
<keyword evidence="5" id="KW-0804">Transcription</keyword>
<dbReference type="Pfam" id="PF00392">
    <property type="entry name" value="GntR"/>
    <property type="match status" value="1"/>
</dbReference>
<keyword evidence="3" id="KW-0805">Transcription regulation</keyword>
<dbReference type="InterPro" id="IPR036388">
    <property type="entry name" value="WH-like_DNA-bd_sf"/>
</dbReference>
<dbReference type="InterPro" id="IPR036390">
    <property type="entry name" value="WH_DNA-bd_sf"/>
</dbReference>
<evidence type="ECO:0000256" key="4">
    <source>
        <dbReference type="ARBA" id="ARBA00023125"/>
    </source>
</evidence>
<gene>
    <name evidence="7" type="ORF">ELQ92_12190</name>
</gene>
<dbReference type="CDD" id="cd00609">
    <property type="entry name" value="AAT_like"/>
    <property type="match status" value="1"/>
</dbReference>
<dbReference type="PROSITE" id="PS50949">
    <property type="entry name" value="HTH_GNTR"/>
    <property type="match status" value="1"/>
</dbReference>
<comment type="similarity">
    <text evidence="1">In the C-terminal section; belongs to the class-I pyridoxal-phosphate-dependent aminotransferase family.</text>
</comment>
<dbReference type="OrthoDB" id="199743at2"/>
<dbReference type="GO" id="GO:0003700">
    <property type="term" value="F:DNA-binding transcription factor activity"/>
    <property type="evidence" value="ECO:0007669"/>
    <property type="project" value="InterPro"/>
</dbReference>
<protein>
    <submittedName>
        <fullName evidence="7">PLP-dependent aminotransferase family protein</fullName>
    </submittedName>
</protein>
<dbReference type="Proteomes" id="UP000288603">
    <property type="component" value="Unassembled WGS sequence"/>
</dbReference>
<name>A0A3S5CJ58_9MICO</name>
<dbReference type="PANTHER" id="PTHR46577:SF1">
    <property type="entry name" value="HTH-TYPE TRANSCRIPTIONAL REGULATORY PROTEIN GABR"/>
    <property type="match status" value="1"/>
</dbReference>
<evidence type="ECO:0000256" key="5">
    <source>
        <dbReference type="ARBA" id="ARBA00023163"/>
    </source>
</evidence>
<keyword evidence="7" id="KW-0808">Transferase</keyword>
<dbReference type="AlphaFoldDB" id="A0A3S5CJ58"/>
<dbReference type="GO" id="GO:0008483">
    <property type="term" value="F:transaminase activity"/>
    <property type="evidence" value="ECO:0007669"/>
    <property type="project" value="UniProtKB-KW"/>
</dbReference>
<evidence type="ECO:0000313" key="7">
    <source>
        <dbReference type="EMBL" id="RWZ59583.1"/>
    </source>
</evidence>
<dbReference type="InterPro" id="IPR000524">
    <property type="entry name" value="Tscrpt_reg_HTH_GntR"/>
</dbReference>
<evidence type="ECO:0000256" key="1">
    <source>
        <dbReference type="ARBA" id="ARBA00005384"/>
    </source>
</evidence>
<comment type="caution">
    <text evidence="7">The sequence shown here is derived from an EMBL/GenBank/DDBJ whole genome shotgun (WGS) entry which is preliminary data.</text>
</comment>
<dbReference type="CDD" id="cd07377">
    <property type="entry name" value="WHTH_GntR"/>
    <property type="match status" value="1"/>
</dbReference>
<dbReference type="Gene3D" id="1.10.10.10">
    <property type="entry name" value="Winged helix-like DNA-binding domain superfamily/Winged helix DNA-binding domain"/>
    <property type="match status" value="1"/>
</dbReference>
<dbReference type="InterPro" id="IPR015421">
    <property type="entry name" value="PyrdxlP-dep_Trfase_major"/>
</dbReference>
<proteinExistence type="inferred from homology"/>
<dbReference type="SUPFAM" id="SSF53383">
    <property type="entry name" value="PLP-dependent transferases"/>
    <property type="match status" value="1"/>
</dbReference>
<accession>A0A3S5CJ58</accession>
<sequence length="476" mass="51454">MADVHITARALSALLGDWRGSDAAYRGLADRVRLLILDGRVPTDTRLPAERDLAERLGLSRTTVTAAYRELREGGYLESLRGSGSVARLPGSSPDVVPLRENGALDFSKAAMPASAIVAEASVAAAARLQRYLSEFDYDPVGLPELRRAIAERYSDTGLPTSPDEIMVTLGAQHAIGLLARTMVARGDRALLEMPSYPHAHDALRAVGARLVPVTVSSESGWNDAEITQAFERTNPVLAYLMPDFHNPTGASMSERTRAAVRRSAARTGTILVIDETTADLSIDRTGPHRPFATDNSEGARIVTIGSLGKTVWGGLRIGWIRADRQTIRKLVVARSVGDLGTPILEQLVSMELLPRLDDVIELRRAQLGATRLRLEQLLAEHFPNWDVPHVRGGLAVWVGIGAPLSSQLALAARSHGLVIAAGPRFGIDGAFERFLRIPITYSLPETERGVEALRRAWGSLVRDPVPAMPDLAAVV</sequence>
<dbReference type="SUPFAM" id="SSF46785">
    <property type="entry name" value="Winged helix' DNA-binding domain"/>
    <property type="match status" value="1"/>
</dbReference>
<reference evidence="7 8" key="1">
    <citation type="submission" date="2018-12" db="EMBL/GenBank/DDBJ databases">
        <authorList>
            <person name="Li F."/>
        </authorList>
    </citation>
    <scope>NUCLEOTIDE SEQUENCE [LARGE SCALE GENOMIC DNA]</scope>
    <source>
        <strain evidence="7 8">8H24J-4-2</strain>
    </source>
</reference>
<dbReference type="RefSeq" id="WP_128499362.1">
    <property type="nucleotide sequence ID" value="NZ_RZNC01000004.1"/>
</dbReference>
<dbReference type="PRINTS" id="PR00035">
    <property type="entry name" value="HTHGNTR"/>
</dbReference>
<evidence type="ECO:0000256" key="3">
    <source>
        <dbReference type="ARBA" id="ARBA00023015"/>
    </source>
</evidence>